<keyword evidence="1" id="KW-0547">Nucleotide-binding</keyword>
<dbReference type="Pfam" id="PF00069">
    <property type="entry name" value="Pkinase"/>
    <property type="match status" value="1"/>
</dbReference>
<accession>A0ABQ7UT07</accession>
<dbReference type="InterPro" id="IPR011009">
    <property type="entry name" value="Kinase-like_dom_sf"/>
</dbReference>
<organism evidence="6 7">
    <name type="scientific">Solanum tuberosum</name>
    <name type="common">Potato</name>
    <dbReference type="NCBI Taxonomy" id="4113"/>
    <lineage>
        <taxon>Eukaryota</taxon>
        <taxon>Viridiplantae</taxon>
        <taxon>Streptophyta</taxon>
        <taxon>Embryophyta</taxon>
        <taxon>Tracheophyta</taxon>
        <taxon>Spermatophyta</taxon>
        <taxon>Magnoliopsida</taxon>
        <taxon>eudicotyledons</taxon>
        <taxon>Gunneridae</taxon>
        <taxon>Pentapetalae</taxon>
        <taxon>asterids</taxon>
        <taxon>lamiids</taxon>
        <taxon>Solanales</taxon>
        <taxon>Solanaceae</taxon>
        <taxon>Solanoideae</taxon>
        <taxon>Solaneae</taxon>
        <taxon>Solanum</taxon>
    </lineage>
</organism>
<gene>
    <name evidence="6" type="ORF">KY290_025179</name>
</gene>
<name>A0ABQ7UT07_SOLTU</name>
<dbReference type="PROSITE" id="PS00108">
    <property type="entry name" value="PROTEIN_KINASE_ST"/>
    <property type="match status" value="1"/>
</dbReference>
<evidence type="ECO:0000313" key="6">
    <source>
        <dbReference type="EMBL" id="KAH0754909.1"/>
    </source>
</evidence>
<evidence type="ECO:0000256" key="4">
    <source>
        <dbReference type="ARBA" id="ARBA00047951"/>
    </source>
</evidence>
<dbReference type="PANTHER" id="PTHR27005:SF527">
    <property type="entry name" value="WALL-ASSOCIATED RECEPTOR KINASE-LIKE 16"/>
    <property type="match status" value="1"/>
</dbReference>
<dbReference type="SUPFAM" id="SSF56112">
    <property type="entry name" value="Protein kinase-like (PK-like)"/>
    <property type="match status" value="1"/>
</dbReference>
<evidence type="ECO:0000313" key="7">
    <source>
        <dbReference type="Proteomes" id="UP000826656"/>
    </source>
</evidence>
<dbReference type="InterPro" id="IPR008271">
    <property type="entry name" value="Ser/Thr_kinase_AS"/>
</dbReference>
<sequence length="161" mass="18340">MTWLSFQNRLRIAVESADAFSYLHYAVFIPILHRDIKSANILLDDYYTTKIVDFGASRLRPFDQADMSSLIIPGYLDPEAIQMGLSDKSDVYSFGVVLAELLKAIDLTLPNKEKSLAPYFIASMKENRLFQTLHHRVLKEGSLDQLNAMGELVVRCLNIKR</sequence>
<evidence type="ECO:0000256" key="2">
    <source>
        <dbReference type="ARBA" id="ARBA00022840"/>
    </source>
</evidence>
<reference evidence="6 7" key="1">
    <citation type="journal article" date="2021" name="bioRxiv">
        <title>Chromosome-scale and haplotype-resolved genome assembly of a tetraploid potato cultivar.</title>
        <authorList>
            <person name="Sun H."/>
            <person name="Jiao W.-B."/>
            <person name="Krause K."/>
            <person name="Campoy J.A."/>
            <person name="Goel M."/>
            <person name="Folz-Donahue K."/>
            <person name="Kukat C."/>
            <person name="Huettel B."/>
            <person name="Schneeberger K."/>
        </authorList>
    </citation>
    <scope>NUCLEOTIDE SEQUENCE [LARGE SCALE GENOMIC DNA]</scope>
    <source>
        <strain evidence="6">SolTubOtavaFocal</strain>
        <tissue evidence="6">Leaves</tissue>
    </source>
</reference>
<comment type="catalytic activity">
    <reaction evidence="3">
        <text>L-seryl-[protein] + ATP = O-phospho-L-seryl-[protein] + ADP + H(+)</text>
        <dbReference type="Rhea" id="RHEA:17989"/>
        <dbReference type="Rhea" id="RHEA-COMP:9863"/>
        <dbReference type="Rhea" id="RHEA-COMP:11604"/>
        <dbReference type="ChEBI" id="CHEBI:15378"/>
        <dbReference type="ChEBI" id="CHEBI:29999"/>
        <dbReference type="ChEBI" id="CHEBI:30616"/>
        <dbReference type="ChEBI" id="CHEBI:83421"/>
        <dbReference type="ChEBI" id="CHEBI:456216"/>
    </reaction>
</comment>
<comment type="caution">
    <text evidence="6">The sequence shown here is derived from an EMBL/GenBank/DDBJ whole genome shotgun (WGS) entry which is preliminary data.</text>
</comment>
<dbReference type="InterPro" id="IPR045274">
    <property type="entry name" value="WAK-like"/>
</dbReference>
<dbReference type="InterPro" id="IPR000719">
    <property type="entry name" value="Prot_kinase_dom"/>
</dbReference>
<feature type="domain" description="Protein kinase" evidence="5">
    <location>
        <begin position="1"/>
        <end position="161"/>
    </location>
</feature>
<evidence type="ECO:0000256" key="1">
    <source>
        <dbReference type="ARBA" id="ARBA00022741"/>
    </source>
</evidence>
<keyword evidence="2" id="KW-0067">ATP-binding</keyword>
<dbReference type="EMBL" id="JAIVGD010000018">
    <property type="protein sequence ID" value="KAH0754909.1"/>
    <property type="molecule type" value="Genomic_DNA"/>
</dbReference>
<dbReference type="PROSITE" id="PS50011">
    <property type="entry name" value="PROTEIN_KINASE_DOM"/>
    <property type="match status" value="1"/>
</dbReference>
<evidence type="ECO:0000259" key="5">
    <source>
        <dbReference type="PROSITE" id="PS50011"/>
    </source>
</evidence>
<dbReference type="PANTHER" id="PTHR27005">
    <property type="entry name" value="WALL-ASSOCIATED RECEPTOR KINASE-LIKE 21"/>
    <property type="match status" value="1"/>
</dbReference>
<evidence type="ECO:0000256" key="3">
    <source>
        <dbReference type="ARBA" id="ARBA00047558"/>
    </source>
</evidence>
<dbReference type="Proteomes" id="UP000826656">
    <property type="component" value="Unassembled WGS sequence"/>
</dbReference>
<proteinExistence type="predicted"/>
<protein>
    <recommendedName>
        <fullName evidence="5">Protein kinase domain-containing protein</fullName>
    </recommendedName>
</protein>
<dbReference type="Gene3D" id="1.10.510.10">
    <property type="entry name" value="Transferase(Phosphotransferase) domain 1"/>
    <property type="match status" value="1"/>
</dbReference>
<comment type="catalytic activity">
    <reaction evidence="4">
        <text>L-threonyl-[protein] + ATP = O-phospho-L-threonyl-[protein] + ADP + H(+)</text>
        <dbReference type="Rhea" id="RHEA:46608"/>
        <dbReference type="Rhea" id="RHEA-COMP:11060"/>
        <dbReference type="Rhea" id="RHEA-COMP:11605"/>
        <dbReference type="ChEBI" id="CHEBI:15378"/>
        <dbReference type="ChEBI" id="CHEBI:30013"/>
        <dbReference type="ChEBI" id="CHEBI:30616"/>
        <dbReference type="ChEBI" id="CHEBI:61977"/>
        <dbReference type="ChEBI" id="CHEBI:456216"/>
    </reaction>
</comment>
<keyword evidence="7" id="KW-1185">Reference proteome</keyword>